<dbReference type="Pfam" id="PF13458">
    <property type="entry name" value="Peripla_BP_6"/>
    <property type="match status" value="1"/>
</dbReference>
<dbReference type="RefSeq" id="WP_089416173.1">
    <property type="nucleotide sequence ID" value="NZ_CP022423.1"/>
</dbReference>
<evidence type="ECO:0000256" key="2">
    <source>
        <dbReference type="ARBA" id="ARBA00022729"/>
    </source>
</evidence>
<dbReference type="InterPro" id="IPR028082">
    <property type="entry name" value="Peripla_BP_I"/>
</dbReference>
<dbReference type="InterPro" id="IPR028081">
    <property type="entry name" value="Leu-bd"/>
</dbReference>
<dbReference type="PANTHER" id="PTHR47235">
    <property type="entry name" value="BLR6548 PROTEIN"/>
    <property type="match status" value="1"/>
</dbReference>
<evidence type="ECO:0000313" key="5">
    <source>
        <dbReference type="Proteomes" id="UP000199729"/>
    </source>
</evidence>
<gene>
    <name evidence="4" type="ORF">VITFI_CDS1176</name>
</gene>
<dbReference type="Proteomes" id="UP000199729">
    <property type="component" value="Chromosome"/>
</dbReference>
<protein>
    <submittedName>
        <fullName evidence="4">ABC transporter substrate-binding protein</fullName>
    </submittedName>
</protein>
<proteinExistence type="inferred from homology"/>
<dbReference type="SUPFAM" id="SSF53822">
    <property type="entry name" value="Periplasmic binding protein-like I"/>
    <property type="match status" value="1"/>
</dbReference>
<accession>A0A221KD29</accession>
<keyword evidence="5" id="KW-1185">Reference proteome</keyword>
<evidence type="ECO:0000259" key="3">
    <source>
        <dbReference type="Pfam" id="PF13458"/>
    </source>
</evidence>
<reference evidence="4 5" key="1">
    <citation type="submission" date="2017-07" db="EMBL/GenBank/DDBJ databases">
        <title>Complete Genome Sequence of the cosmetic ferment Vitreoscilla filiformis (ATCC15551).</title>
        <authorList>
            <person name="Contreras S."/>
            <person name="Sagory-Zalkind P."/>
            <person name="Blanquart H."/>
            <person name="Iltis A."/>
            <person name="Morand S.C."/>
        </authorList>
    </citation>
    <scope>NUCLEOTIDE SEQUENCE [LARGE SCALE GENOMIC DNA]</scope>
    <source>
        <strain evidence="4 5">ATCC 15551</strain>
    </source>
</reference>
<comment type="similarity">
    <text evidence="1">Belongs to the leucine-binding protein family.</text>
</comment>
<dbReference type="EMBL" id="CP022423">
    <property type="protein sequence ID" value="ASM76954.1"/>
    <property type="molecule type" value="Genomic_DNA"/>
</dbReference>
<evidence type="ECO:0000256" key="1">
    <source>
        <dbReference type="ARBA" id="ARBA00010062"/>
    </source>
</evidence>
<dbReference type="CDD" id="cd06326">
    <property type="entry name" value="PBP1_ABC_ligand_binding-like"/>
    <property type="match status" value="1"/>
</dbReference>
<name>A0A221KD29_VITFI</name>
<organism evidence="4 5">
    <name type="scientific">Vitreoscilla filiformis</name>
    <dbReference type="NCBI Taxonomy" id="63"/>
    <lineage>
        <taxon>Bacteria</taxon>
        <taxon>Pseudomonadati</taxon>
        <taxon>Pseudomonadota</taxon>
        <taxon>Betaproteobacteria</taxon>
        <taxon>Neisseriales</taxon>
        <taxon>Neisseriaceae</taxon>
        <taxon>Vitreoscilla</taxon>
    </lineage>
</organism>
<evidence type="ECO:0000313" key="4">
    <source>
        <dbReference type="EMBL" id="ASM76954.1"/>
    </source>
</evidence>
<sequence>MTAHLSSPERRLLLGAAASLPLWGMSSARAQTSTIRLGQTTSLSGPLSDIGLALQRGALACFNAVNEFGGIHGQRIELISKDDAYDTQRGLANIESFLADPQLFGLFNCLGTPVTELALRKLAGTDVLYFAPLTGAQLARPRWRNVFNIRASYAEEVASLIKHLATVGIKRVGFIWQNNRFGQEAFAAAKEVSKQYRFVQTADVSIDSSGDRAPELAAQLMASEPEAIVMLLAGKPSETFVKAVRRLGRVSLYALSVMGASNTLRAMGPDSLGITVSQVVPLPTNITVRLVREFRESWKAAGHTAEPSHMALEGYLNARVFVEILYRTGRNATRASFIDAMWKLKRLDLGHFEVTAGAPGSNASHFVELTMVGQGGRFMR</sequence>
<dbReference type="Gene3D" id="3.40.50.2300">
    <property type="match status" value="2"/>
</dbReference>
<dbReference type="PANTHER" id="PTHR47235:SF1">
    <property type="entry name" value="BLR6548 PROTEIN"/>
    <property type="match status" value="1"/>
</dbReference>
<dbReference type="OrthoDB" id="8871989at2"/>
<dbReference type="AlphaFoldDB" id="A0A221KD29"/>
<keyword evidence="2" id="KW-0732">Signal</keyword>
<feature type="domain" description="Leucine-binding protein" evidence="3">
    <location>
        <begin position="34"/>
        <end position="370"/>
    </location>
</feature>
<dbReference type="KEGG" id="vff:VITFI_CDS1176"/>